<evidence type="ECO:0000256" key="1">
    <source>
        <dbReference type="ARBA" id="ARBA00022490"/>
    </source>
</evidence>
<dbReference type="PANTHER" id="PTHR30385:SF7">
    <property type="entry name" value="RNA POLYMERASE SIGMA FACTOR FLIA"/>
    <property type="match status" value="1"/>
</dbReference>
<dbReference type="NCBIfam" id="TIGR02937">
    <property type="entry name" value="sigma70-ECF"/>
    <property type="match status" value="1"/>
</dbReference>
<dbReference type="PROSITE" id="PS00716">
    <property type="entry name" value="SIGMA70_2"/>
    <property type="match status" value="1"/>
</dbReference>
<dbReference type="InterPro" id="IPR014284">
    <property type="entry name" value="RNA_pol_sigma-70_dom"/>
</dbReference>
<feature type="DNA-binding region" description="H-T-H motif" evidence="6">
    <location>
        <begin position="208"/>
        <end position="227"/>
    </location>
</feature>
<evidence type="ECO:0000313" key="9">
    <source>
        <dbReference type="EMBL" id="GFE83187.1"/>
    </source>
</evidence>
<dbReference type="InterPro" id="IPR012845">
    <property type="entry name" value="RNA_pol_sigma_FliA_WhiG"/>
</dbReference>
<evidence type="ECO:0000256" key="4">
    <source>
        <dbReference type="ARBA" id="ARBA00023125"/>
    </source>
</evidence>
<dbReference type="InterPro" id="IPR007624">
    <property type="entry name" value="RNA_pol_sigma70_r3"/>
</dbReference>
<evidence type="ECO:0000256" key="3">
    <source>
        <dbReference type="ARBA" id="ARBA00023082"/>
    </source>
</evidence>
<dbReference type="InterPro" id="IPR007627">
    <property type="entry name" value="RNA_pol_sigma70_r2"/>
</dbReference>
<evidence type="ECO:0000259" key="8">
    <source>
        <dbReference type="PROSITE" id="PS00716"/>
    </source>
</evidence>
<dbReference type="PRINTS" id="PR00046">
    <property type="entry name" value="SIGMA70FCT"/>
</dbReference>
<dbReference type="EMBL" id="BLJN01000005">
    <property type="protein sequence ID" value="GFE83187.1"/>
    <property type="molecule type" value="Genomic_DNA"/>
</dbReference>
<keyword evidence="5 6" id="KW-0804">Transcription</keyword>
<comment type="function">
    <text evidence="6">Sigma factors are initiation factors that promote the attachment of RNA polymerase to specific initiation sites and are then released. This sigma factor controls the expression of flagella-related genes.</text>
</comment>
<dbReference type="PIRSF" id="PIRSF000770">
    <property type="entry name" value="RNA_pol_sigma-SigE/K"/>
    <property type="match status" value="1"/>
</dbReference>
<accession>A0A829YIR5</accession>
<dbReference type="Pfam" id="PF04542">
    <property type="entry name" value="Sigma70_r2"/>
    <property type="match status" value="1"/>
</dbReference>
<dbReference type="AlphaFoldDB" id="A0A829YIR5"/>
<sequence length="248" mass="27239">MSGLRAYKGAAPANNTDALVVRHAELVKRIAYHLAGRLPASVEVSDLIQAGMLGLLEAASNYTADRGASFETYAGIRIRGAMLDALRKLDWAPRSVHRKARAAAAAVRELEAEFGREARDVEIAEKMGVSLDEYHRIAQDAASCRVASLDDSSGDEESLLGRVEDEGADPFLDATEQGFRSALAGAIKELPERERLVMSMYYDDELNLKEIGAVLKVTESRVCQLHGQALVRLKARLSDWRDRVESRI</sequence>
<dbReference type="Gene3D" id="1.10.1740.10">
    <property type="match status" value="1"/>
</dbReference>
<dbReference type="PANTHER" id="PTHR30385">
    <property type="entry name" value="SIGMA FACTOR F FLAGELLAR"/>
    <property type="match status" value="1"/>
</dbReference>
<dbReference type="RefSeq" id="WP_161814787.1">
    <property type="nucleotide sequence ID" value="NZ_BLJN01000005.1"/>
</dbReference>
<evidence type="ECO:0000256" key="2">
    <source>
        <dbReference type="ARBA" id="ARBA00023015"/>
    </source>
</evidence>
<dbReference type="InterPro" id="IPR028617">
    <property type="entry name" value="Sigma70_FliA"/>
</dbReference>
<dbReference type="GO" id="GO:0006352">
    <property type="term" value="P:DNA-templated transcription initiation"/>
    <property type="evidence" value="ECO:0007669"/>
    <property type="project" value="UniProtKB-UniRule"/>
</dbReference>
<dbReference type="GO" id="GO:0003677">
    <property type="term" value="F:DNA binding"/>
    <property type="evidence" value="ECO:0007669"/>
    <property type="project" value="UniProtKB-UniRule"/>
</dbReference>
<name>A0A829YIR5_9GAMM</name>
<dbReference type="Pfam" id="PF04539">
    <property type="entry name" value="Sigma70_r3"/>
    <property type="match status" value="1"/>
</dbReference>
<keyword evidence="4 6" id="KW-0238">DNA-binding</keyword>
<evidence type="ECO:0000259" key="7">
    <source>
        <dbReference type="PROSITE" id="PS00715"/>
    </source>
</evidence>
<comment type="similarity">
    <text evidence="6">Belongs to the sigma-70 factor family. FliA subfamily.</text>
</comment>
<keyword evidence="10" id="KW-1185">Reference proteome</keyword>
<dbReference type="InterPro" id="IPR000943">
    <property type="entry name" value="RNA_pol_sigma70"/>
</dbReference>
<dbReference type="NCBIfam" id="NF005413">
    <property type="entry name" value="PRK06986.1"/>
    <property type="match status" value="1"/>
</dbReference>
<dbReference type="Proteomes" id="UP000445000">
    <property type="component" value="Unassembled WGS sequence"/>
</dbReference>
<dbReference type="PROSITE" id="PS00715">
    <property type="entry name" value="SIGMA70_1"/>
    <property type="match status" value="1"/>
</dbReference>
<proteinExistence type="inferred from homology"/>
<feature type="region of interest" description="Sigma-70 factor domain-2" evidence="6">
    <location>
        <begin position="19"/>
        <end position="91"/>
    </location>
</feature>
<dbReference type="GO" id="GO:0005737">
    <property type="term" value="C:cytoplasm"/>
    <property type="evidence" value="ECO:0007669"/>
    <property type="project" value="UniProtKB-SubCell"/>
</dbReference>
<dbReference type="SUPFAM" id="SSF88659">
    <property type="entry name" value="Sigma3 and sigma4 domains of RNA polymerase sigma factors"/>
    <property type="match status" value="2"/>
</dbReference>
<feature type="region of interest" description="Sigma-70 factor domain-4" evidence="6">
    <location>
        <begin position="186"/>
        <end position="234"/>
    </location>
</feature>
<protein>
    <recommendedName>
        <fullName evidence="6">RNA polymerase sigma factor FliA</fullName>
    </recommendedName>
    <alternativeName>
        <fullName evidence="6">RNA polymerase sigma factor for flagellar operon</fullName>
    </alternativeName>
    <alternativeName>
        <fullName evidence="6">Sigma F</fullName>
    </alternativeName>
    <alternativeName>
        <fullName evidence="6">Sigma-28</fullName>
    </alternativeName>
</protein>
<feature type="domain" description="RNA polymerase sigma-70" evidence="8">
    <location>
        <begin position="207"/>
        <end position="233"/>
    </location>
</feature>
<dbReference type="InterPro" id="IPR007630">
    <property type="entry name" value="RNA_pol_sigma70_r4"/>
</dbReference>
<comment type="caution">
    <text evidence="9">The sequence shown here is derived from an EMBL/GenBank/DDBJ whole genome shotgun (WGS) entry which is preliminary data.</text>
</comment>
<dbReference type="GO" id="GO:0003899">
    <property type="term" value="F:DNA-directed RNA polymerase activity"/>
    <property type="evidence" value="ECO:0007669"/>
    <property type="project" value="InterPro"/>
</dbReference>
<dbReference type="Pfam" id="PF04545">
    <property type="entry name" value="Sigma70_r4"/>
    <property type="match status" value="1"/>
</dbReference>
<feature type="domain" description="RNA polymerase sigma-70" evidence="7">
    <location>
        <begin position="46"/>
        <end position="59"/>
    </location>
</feature>
<evidence type="ECO:0000256" key="5">
    <source>
        <dbReference type="ARBA" id="ARBA00023163"/>
    </source>
</evidence>
<dbReference type="CDD" id="cd06171">
    <property type="entry name" value="Sigma70_r4"/>
    <property type="match status" value="1"/>
</dbReference>
<dbReference type="GO" id="GO:0016987">
    <property type="term" value="F:sigma factor activity"/>
    <property type="evidence" value="ECO:0007669"/>
    <property type="project" value="UniProtKB-UniRule"/>
</dbReference>
<keyword evidence="1 6" id="KW-0963">Cytoplasm</keyword>
<dbReference type="Gene3D" id="1.20.140.160">
    <property type="match status" value="1"/>
</dbReference>
<keyword evidence="3 6" id="KW-0731">Sigma factor</keyword>
<organism evidence="9 10">
    <name type="scientific">Steroidobacter agaridevorans</name>
    <dbReference type="NCBI Taxonomy" id="2695856"/>
    <lineage>
        <taxon>Bacteria</taxon>
        <taxon>Pseudomonadati</taxon>
        <taxon>Pseudomonadota</taxon>
        <taxon>Gammaproteobacteria</taxon>
        <taxon>Steroidobacterales</taxon>
        <taxon>Steroidobacteraceae</taxon>
        <taxon>Steroidobacter</taxon>
    </lineage>
</organism>
<dbReference type="SUPFAM" id="SSF88946">
    <property type="entry name" value="Sigma2 domain of RNA polymerase sigma factors"/>
    <property type="match status" value="1"/>
</dbReference>
<comment type="caution">
    <text evidence="6">Lacks conserved residue(s) required for the propagation of feature annotation.</text>
</comment>
<gene>
    <name evidence="9" type="primary">fliA_1</name>
    <name evidence="6" type="synonym">fliA</name>
    <name evidence="9" type="ORF">GCM10011487_51870</name>
</gene>
<dbReference type="InterPro" id="IPR013325">
    <property type="entry name" value="RNA_pol_sigma_r2"/>
</dbReference>
<evidence type="ECO:0000256" key="6">
    <source>
        <dbReference type="HAMAP-Rule" id="MF_00962"/>
    </source>
</evidence>
<dbReference type="InterPro" id="IPR013324">
    <property type="entry name" value="RNA_pol_sigma_r3/r4-like"/>
</dbReference>
<keyword evidence="2 6" id="KW-0805">Transcription regulation</keyword>
<evidence type="ECO:0000313" key="10">
    <source>
        <dbReference type="Proteomes" id="UP000445000"/>
    </source>
</evidence>
<dbReference type="NCBIfam" id="TIGR02479">
    <property type="entry name" value="FliA_WhiG"/>
    <property type="match status" value="1"/>
</dbReference>
<feature type="short sequence motif" description="Interaction with polymerase core subunit RpoC" evidence="6">
    <location>
        <begin position="46"/>
        <end position="49"/>
    </location>
</feature>
<dbReference type="HAMAP" id="MF_00962">
    <property type="entry name" value="Sigma70_FliA"/>
    <property type="match status" value="1"/>
</dbReference>
<comment type="subcellular location">
    <subcellularLocation>
        <location evidence="6">Cytoplasm</location>
    </subcellularLocation>
</comment>
<reference evidence="10" key="1">
    <citation type="submission" date="2020-01" db="EMBL/GenBank/DDBJ databases">
        <title>'Steroidobacter agaridevorans' sp. nov., agar-degrading bacteria isolated from rhizosphere soils.</title>
        <authorList>
            <person name="Ikenaga M."/>
            <person name="Kataoka M."/>
            <person name="Murouchi A."/>
            <person name="Katsuragi S."/>
            <person name="Sakai M."/>
        </authorList>
    </citation>
    <scope>NUCLEOTIDE SEQUENCE [LARGE SCALE GENOMIC DNA]</scope>
    <source>
        <strain evidence="10">YU21-B</strain>
    </source>
</reference>